<dbReference type="PROSITE" id="PS50835">
    <property type="entry name" value="IG_LIKE"/>
    <property type="match status" value="1"/>
</dbReference>
<dbReference type="InterPro" id="IPR013783">
    <property type="entry name" value="Ig-like_fold"/>
</dbReference>
<evidence type="ECO:0000313" key="10">
    <source>
        <dbReference type="Proteomes" id="UP001066276"/>
    </source>
</evidence>
<dbReference type="GO" id="GO:0042101">
    <property type="term" value="C:T cell receptor complex"/>
    <property type="evidence" value="ECO:0007669"/>
    <property type="project" value="UniProtKB-KW"/>
</dbReference>
<keyword evidence="2" id="KW-0391">Immunity</keyword>
<keyword evidence="5" id="KW-0393">Immunoglobulin domain</keyword>
<dbReference type="GO" id="GO:0002250">
    <property type="term" value="P:adaptive immune response"/>
    <property type="evidence" value="ECO:0007669"/>
    <property type="project" value="UniProtKB-KW"/>
</dbReference>
<comment type="caution">
    <text evidence="9">The sequence shown here is derived from an EMBL/GenBank/DDBJ whole genome shotgun (WGS) entry which is preliminary data.</text>
</comment>
<dbReference type="AlphaFoldDB" id="A0AAV7QN79"/>
<dbReference type="InterPro" id="IPR051006">
    <property type="entry name" value="TCR_variable_domain"/>
</dbReference>
<evidence type="ECO:0000259" key="8">
    <source>
        <dbReference type="PROSITE" id="PS50835"/>
    </source>
</evidence>
<name>A0AAV7QN79_PLEWA</name>
<keyword evidence="6" id="KW-1279">T cell receptor</keyword>
<organism evidence="9 10">
    <name type="scientific">Pleurodeles waltl</name>
    <name type="common">Iberian ribbed newt</name>
    <dbReference type="NCBI Taxonomy" id="8319"/>
    <lineage>
        <taxon>Eukaryota</taxon>
        <taxon>Metazoa</taxon>
        <taxon>Chordata</taxon>
        <taxon>Craniata</taxon>
        <taxon>Vertebrata</taxon>
        <taxon>Euteleostomi</taxon>
        <taxon>Amphibia</taxon>
        <taxon>Batrachia</taxon>
        <taxon>Caudata</taxon>
        <taxon>Salamandroidea</taxon>
        <taxon>Salamandridae</taxon>
        <taxon>Pleurodelinae</taxon>
        <taxon>Pleurodeles</taxon>
    </lineage>
</organism>
<evidence type="ECO:0000256" key="6">
    <source>
        <dbReference type="ARBA" id="ARBA00043266"/>
    </source>
</evidence>
<gene>
    <name evidence="9" type="ORF">NDU88_006097</name>
</gene>
<feature type="domain" description="Ig-like" evidence="8">
    <location>
        <begin position="60"/>
        <end position="168"/>
    </location>
</feature>
<evidence type="ECO:0000256" key="4">
    <source>
        <dbReference type="ARBA" id="ARBA00023170"/>
    </source>
</evidence>
<evidence type="ECO:0000256" key="2">
    <source>
        <dbReference type="ARBA" id="ARBA00022859"/>
    </source>
</evidence>
<evidence type="ECO:0000256" key="3">
    <source>
        <dbReference type="ARBA" id="ARBA00023130"/>
    </source>
</evidence>
<evidence type="ECO:0000256" key="1">
    <source>
        <dbReference type="ARBA" id="ARBA00022729"/>
    </source>
</evidence>
<dbReference type="Proteomes" id="UP001066276">
    <property type="component" value="Chromosome 6"/>
</dbReference>
<keyword evidence="10" id="KW-1185">Reference proteome</keyword>
<dbReference type="SMART" id="SM00406">
    <property type="entry name" value="IGv"/>
    <property type="match status" value="1"/>
</dbReference>
<protein>
    <recommendedName>
        <fullName evidence="8">Ig-like domain-containing protein</fullName>
    </recommendedName>
</protein>
<feature type="region of interest" description="Disordered" evidence="7">
    <location>
        <begin position="30"/>
        <end position="55"/>
    </location>
</feature>
<dbReference type="PANTHER" id="PTHR19343">
    <property type="entry name" value="T CELL RECEPTOR ALPHA VARIABLE 1-2"/>
    <property type="match status" value="1"/>
</dbReference>
<dbReference type="Pfam" id="PF07686">
    <property type="entry name" value="V-set"/>
    <property type="match status" value="1"/>
</dbReference>
<dbReference type="GO" id="GO:0042605">
    <property type="term" value="F:peptide antigen binding"/>
    <property type="evidence" value="ECO:0007669"/>
    <property type="project" value="TreeGrafter"/>
</dbReference>
<accession>A0AAV7QN79</accession>
<dbReference type="Gene3D" id="2.60.40.10">
    <property type="entry name" value="Immunoglobulins"/>
    <property type="match status" value="1"/>
</dbReference>
<keyword evidence="3" id="KW-1064">Adaptive immunity</keyword>
<evidence type="ECO:0000256" key="5">
    <source>
        <dbReference type="ARBA" id="ARBA00023319"/>
    </source>
</evidence>
<dbReference type="PANTHER" id="PTHR19343:SF13">
    <property type="entry name" value="T CELL RECEPTOR ALPHA VARIABLE 21"/>
    <property type="match status" value="1"/>
</dbReference>
<keyword evidence="4" id="KW-0675">Receptor</keyword>
<keyword evidence="1" id="KW-0732">Signal</keyword>
<dbReference type="EMBL" id="JANPWB010000010">
    <property type="protein sequence ID" value="KAJ1139730.1"/>
    <property type="molecule type" value="Genomic_DNA"/>
</dbReference>
<dbReference type="SUPFAM" id="SSF48726">
    <property type="entry name" value="Immunoglobulin"/>
    <property type="match status" value="1"/>
</dbReference>
<reference evidence="9" key="1">
    <citation type="journal article" date="2022" name="bioRxiv">
        <title>Sequencing and chromosome-scale assembly of the giantPleurodeles waltlgenome.</title>
        <authorList>
            <person name="Brown T."/>
            <person name="Elewa A."/>
            <person name="Iarovenko S."/>
            <person name="Subramanian E."/>
            <person name="Araus A.J."/>
            <person name="Petzold A."/>
            <person name="Susuki M."/>
            <person name="Suzuki K.-i.T."/>
            <person name="Hayashi T."/>
            <person name="Toyoda A."/>
            <person name="Oliveira C."/>
            <person name="Osipova E."/>
            <person name="Leigh N.D."/>
            <person name="Simon A."/>
            <person name="Yun M.H."/>
        </authorList>
    </citation>
    <scope>NUCLEOTIDE SEQUENCE</scope>
    <source>
        <strain evidence="9">20211129_DDA</strain>
        <tissue evidence="9">Liver</tissue>
    </source>
</reference>
<proteinExistence type="predicted"/>
<sequence>MDAGRHGSRSPCGLFSLLLAATGTPSPVFRRRDSAPFSRPYRPGASREFPALRPAPTGSPDMVPCRRCCRGGLAQWTITQIPADRGTEGGEKSIRCSHRFPDSSYDSLYWYRQKSGWMPAFIHRVYEGTDSAGRHTIHVDRREGSSTLVISALHPGDGAVYYCAIGPR</sequence>
<dbReference type="InterPro" id="IPR007110">
    <property type="entry name" value="Ig-like_dom"/>
</dbReference>
<evidence type="ECO:0000256" key="7">
    <source>
        <dbReference type="SAM" id="MobiDB-lite"/>
    </source>
</evidence>
<dbReference type="InterPro" id="IPR036179">
    <property type="entry name" value="Ig-like_dom_sf"/>
</dbReference>
<dbReference type="InterPro" id="IPR013106">
    <property type="entry name" value="Ig_V-set"/>
</dbReference>
<evidence type="ECO:0000313" key="9">
    <source>
        <dbReference type="EMBL" id="KAJ1139730.1"/>
    </source>
</evidence>